<evidence type="ECO:0008006" key="3">
    <source>
        <dbReference type="Google" id="ProtNLM"/>
    </source>
</evidence>
<sequence length="256" mass="29123">MESFTLTRKEMACLLLALDGKHNQKPLQVLQAAWTKTHQYDLEKGAGLPAFLSTLLPPIIEKLIKGNELKGFSLHEIAALGQLIEYSNLSITSMQNWVKRDFKPYFDCPKAGKKYSLNQAALLFIIDDLKSNLDFESIRKLFEIVFKKPEDEKADLVGPIQLYASYTSMFEELDANNDQLLDISGHLKENPHQDILTEEAIRSSANQFANQLPNLTDNQWEAVRNILLIAVISIQTSYFHSLSRRYCNATLFLSPE</sequence>
<dbReference type="Pfam" id="PF08876">
    <property type="entry name" value="DUF1836"/>
    <property type="match status" value="1"/>
</dbReference>
<keyword evidence="2" id="KW-1185">Reference proteome</keyword>
<organism evidence="1 2">
    <name type="scientific">Paenibacillus endophyticus</name>
    <dbReference type="NCBI Taxonomy" id="1294268"/>
    <lineage>
        <taxon>Bacteria</taxon>
        <taxon>Bacillati</taxon>
        <taxon>Bacillota</taxon>
        <taxon>Bacilli</taxon>
        <taxon>Bacillales</taxon>
        <taxon>Paenibacillaceae</taxon>
        <taxon>Paenibacillus</taxon>
    </lineage>
</organism>
<evidence type="ECO:0000313" key="2">
    <source>
        <dbReference type="Proteomes" id="UP000518605"/>
    </source>
</evidence>
<dbReference type="EMBL" id="JACHXW010000008">
    <property type="protein sequence ID" value="MBB3153006.1"/>
    <property type="molecule type" value="Genomic_DNA"/>
</dbReference>
<dbReference type="PANTHER" id="PTHR40056:SF1">
    <property type="entry name" value="DUF1836 DOMAIN-CONTAINING PROTEIN"/>
    <property type="match status" value="1"/>
</dbReference>
<dbReference type="Proteomes" id="UP000518605">
    <property type="component" value="Unassembled WGS sequence"/>
</dbReference>
<evidence type="ECO:0000313" key="1">
    <source>
        <dbReference type="EMBL" id="MBB3153006.1"/>
    </source>
</evidence>
<proteinExistence type="predicted"/>
<dbReference type="InterPro" id="IPR014975">
    <property type="entry name" value="DUF1836"/>
</dbReference>
<accession>A0A7W5C8D5</accession>
<gene>
    <name evidence="1" type="ORF">FHS16_003065</name>
</gene>
<reference evidence="1 2" key="1">
    <citation type="submission" date="2020-08" db="EMBL/GenBank/DDBJ databases">
        <title>Genomic Encyclopedia of Type Strains, Phase III (KMG-III): the genomes of soil and plant-associated and newly described type strains.</title>
        <authorList>
            <person name="Whitman W."/>
        </authorList>
    </citation>
    <scope>NUCLEOTIDE SEQUENCE [LARGE SCALE GENOMIC DNA]</scope>
    <source>
        <strain evidence="1 2">CECT 8234</strain>
    </source>
</reference>
<name>A0A7W5C8D5_9BACL</name>
<comment type="caution">
    <text evidence="1">The sequence shown here is derived from an EMBL/GenBank/DDBJ whole genome shotgun (WGS) entry which is preliminary data.</text>
</comment>
<protein>
    <recommendedName>
        <fullName evidence="3">DUF1836 domain-containing protein</fullName>
    </recommendedName>
</protein>
<dbReference type="PANTHER" id="PTHR40056">
    <property type="entry name" value="HYPOTHETICAL CYTOSOLIC PROTEIN"/>
    <property type="match status" value="1"/>
</dbReference>
<dbReference type="RefSeq" id="WP_183563774.1">
    <property type="nucleotide sequence ID" value="NZ_CBCSLB010000028.1"/>
</dbReference>
<dbReference type="AlphaFoldDB" id="A0A7W5C8D5"/>